<dbReference type="EMBL" id="CATNWA010004137">
    <property type="protein sequence ID" value="CAI9547122.1"/>
    <property type="molecule type" value="Genomic_DNA"/>
</dbReference>
<evidence type="ECO:0000313" key="2">
    <source>
        <dbReference type="Proteomes" id="UP001162483"/>
    </source>
</evidence>
<gene>
    <name evidence="1" type="ORF">SPARVUS_LOCUS2933455</name>
</gene>
<accession>A0ABN9BHM6</accession>
<dbReference type="Proteomes" id="UP001162483">
    <property type="component" value="Unassembled WGS sequence"/>
</dbReference>
<comment type="caution">
    <text evidence="1">The sequence shown here is derived from an EMBL/GenBank/DDBJ whole genome shotgun (WGS) entry which is preliminary data.</text>
</comment>
<reference evidence="1" key="1">
    <citation type="submission" date="2023-05" db="EMBL/GenBank/DDBJ databases">
        <authorList>
            <person name="Stuckert A."/>
        </authorList>
    </citation>
    <scope>NUCLEOTIDE SEQUENCE</scope>
</reference>
<proteinExistence type="predicted"/>
<sequence>MRTCGPCFVRALEPIHLNGLPCPGTRREKVSALLLKTQEPRFPVWLRFPLLVACH</sequence>
<keyword evidence="2" id="KW-1185">Reference proteome</keyword>
<organism evidence="1 2">
    <name type="scientific">Staurois parvus</name>
    <dbReference type="NCBI Taxonomy" id="386267"/>
    <lineage>
        <taxon>Eukaryota</taxon>
        <taxon>Metazoa</taxon>
        <taxon>Chordata</taxon>
        <taxon>Craniata</taxon>
        <taxon>Vertebrata</taxon>
        <taxon>Euteleostomi</taxon>
        <taxon>Amphibia</taxon>
        <taxon>Batrachia</taxon>
        <taxon>Anura</taxon>
        <taxon>Neobatrachia</taxon>
        <taxon>Ranoidea</taxon>
        <taxon>Ranidae</taxon>
        <taxon>Staurois</taxon>
    </lineage>
</organism>
<name>A0ABN9BHM6_9NEOB</name>
<protein>
    <submittedName>
        <fullName evidence="1">Uncharacterized protein</fullName>
    </submittedName>
</protein>
<evidence type="ECO:0000313" key="1">
    <source>
        <dbReference type="EMBL" id="CAI9547122.1"/>
    </source>
</evidence>